<reference evidence="8" key="1">
    <citation type="journal article" date="2021" name="PeerJ">
        <title>Extensive microbial diversity within the chicken gut microbiome revealed by metagenomics and culture.</title>
        <authorList>
            <person name="Gilroy R."/>
            <person name="Ravi A."/>
            <person name="Getino M."/>
            <person name="Pursley I."/>
            <person name="Horton D.L."/>
            <person name="Alikhan N.F."/>
            <person name="Baker D."/>
            <person name="Gharbi K."/>
            <person name="Hall N."/>
            <person name="Watson M."/>
            <person name="Adriaenssens E.M."/>
            <person name="Foster-Nyarko E."/>
            <person name="Jarju S."/>
            <person name="Secka A."/>
            <person name="Antonio M."/>
            <person name="Oren A."/>
            <person name="Chaudhuri R.R."/>
            <person name="La Ragione R."/>
            <person name="Hildebrand F."/>
            <person name="Pallen M.J."/>
        </authorList>
    </citation>
    <scope>NUCLEOTIDE SEQUENCE</scope>
    <source>
        <strain evidence="8">CHK196-3914</strain>
    </source>
</reference>
<dbReference type="InterPro" id="IPR010045">
    <property type="entry name" value="DeoB"/>
</dbReference>
<dbReference type="Gene3D" id="3.40.720.10">
    <property type="entry name" value="Alkaline Phosphatase, subunit A"/>
    <property type="match status" value="1"/>
</dbReference>
<feature type="binding site" evidence="5">
    <location>
        <position position="323"/>
    </location>
    <ligand>
        <name>Mn(2+)</name>
        <dbReference type="ChEBI" id="CHEBI:29035"/>
        <label>1</label>
    </ligand>
</feature>
<dbReference type="InterPro" id="IPR006124">
    <property type="entry name" value="Metalloenzyme"/>
</dbReference>
<dbReference type="PIRSF" id="PIRSF001491">
    <property type="entry name" value="Ppentomutase"/>
    <property type="match status" value="1"/>
</dbReference>
<dbReference type="PANTHER" id="PTHR21110:SF0">
    <property type="entry name" value="PHOSPHOPENTOMUTASE"/>
    <property type="match status" value="1"/>
</dbReference>
<comment type="catalytic activity">
    <reaction evidence="5">
        <text>alpha-D-ribose 1-phosphate = D-ribose 5-phosphate</text>
        <dbReference type="Rhea" id="RHEA:18793"/>
        <dbReference type="ChEBI" id="CHEBI:57720"/>
        <dbReference type="ChEBI" id="CHEBI:78346"/>
        <dbReference type="EC" id="5.4.2.7"/>
    </reaction>
</comment>
<evidence type="ECO:0000313" key="8">
    <source>
        <dbReference type="EMBL" id="HIZ74554.1"/>
    </source>
</evidence>
<dbReference type="NCBIfam" id="TIGR01696">
    <property type="entry name" value="deoB"/>
    <property type="match status" value="1"/>
</dbReference>
<dbReference type="SUPFAM" id="SSF143856">
    <property type="entry name" value="DeoB insert domain-like"/>
    <property type="match status" value="1"/>
</dbReference>
<sequence length="388" mass="42604">MAKRVFLIVLDSAGVGYEPDADRFGDVGSDTFGTCIRSGRLHVPNMEKMGLFHIEGTSFERKGAPELGCCGRLREQSAGKDTTMGHWEIGGVISPRPMPTYPNGFPAELLHEFAEKTGRGVICNEVGSGTEMIRKYGAEQIATGKWIVYTSADSVFQIAAHEEVIPLEELYEGCRIARAMLTGKNAVGRVIARPYVGTAPNFTRTVNRHDFSLEPPKDTILDMMKAAGKDVIGVGKIYDIFAGRGLTRTFPNEGNEKNMDVTLALQDEDFEGLCFVNLVDFDMMYGHRNDIKGYTDALNAFDLRLNEFLPKMRADDILMITADHGCDPGFPGTDHTREYVPLLCCGKKVKNGVNLGTRGSYADIAASLAELFEIPYTGDGESFLGRIL</sequence>
<dbReference type="NCBIfam" id="NF003766">
    <property type="entry name" value="PRK05362.1"/>
    <property type="match status" value="1"/>
</dbReference>
<feature type="domain" description="Metalloenzyme" evidence="7">
    <location>
        <begin position="3"/>
        <end position="374"/>
    </location>
</feature>
<dbReference type="SUPFAM" id="SSF53649">
    <property type="entry name" value="Alkaline phosphatase-like"/>
    <property type="match status" value="1"/>
</dbReference>
<comment type="caution">
    <text evidence="8">The sequence shown here is derived from an EMBL/GenBank/DDBJ whole genome shotgun (WGS) entry which is preliminary data.</text>
</comment>
<evidence type="ECO:0000256" key="5">
    <source>
        <dbReference type="HAMAP-Rule" id="MF_00740"/>
    </source>
</evidence>
<dbReference type="Proteomes" id="UP000824116">
    <property type="component" value="Unassembled WGS sequence"/>
</dbReference>
<dbReference type="HAMAP" id="MF_00740">
    <property type="entry name" value="Phosphopentomut"/>
    <property type="match status" value="1"/>
</dbReference>
<name>A0A9D2G7I4_9FIRM</name>
<comment type="subcellular location">
    <subcellularLocation>
        <location evidence="5">Cytoplasm</location>
    </subcellularLocation>
</comment>
<comment type="catalytic activity">
    <reaction evidence="5">
        <text>2-deoxy-alpha-D-ribose 1-phosphate = 2-deoxy-D-ribose 5-phosphate</text>
        <dbReference type="Rhea" id="RHEA:27658"/>
        <dbReference type="ChEBI" id="CHEBI:57259"/>
        <dbReference type="ChEBI" id="CHEBI:62877"/>
        <dbReference type="EC" id="5.4.2.7"/>
    </reaction>
</comment>
<accession>A0A9D2G7I4</accession>
<dbReference type="GO" id="GO:0005829">
    <property type="term" value="C:cytosol"/>
    <property type="evidence" value="ECO:0007669"/>
    <property type="project" value="TreeGrafter"/>
</dbReference>
<evidence type="ECO:0000256" key="4">
    <source>
        <dbReference type="ARBA" id="ARBA00023235"/>
    </source>
</evidence>
<dbReference type="InterPro" id="IPR017850">
    <property type="entry name" value="Alkaline_phosphatase_core_sf"/>
</dbReference>
<feature type="binding site" evidence="5">
    <location>
        <position position="324"/>
    </location>
    <ligand>
        <name>Mn(2+)</name>
        <dbReference type="ChEBI" id="CHEBI:29035"/>
        <label>1</label>
    </ligand>
</feature>
<gene>
    <name evidence="5" type="primary">deoB</name>
    <name evidence="8" type="ORF">H9723_04820</name>
</gene>
<evidence type="ECO:0000259" key="7">
    <source>
        <dbReference type="Pfam" id="PF01676"/>
    </source>
</evidence>
<dbReference type="GO" id="GO:0000287">
    <property type="term" value="F:magnesium ion binding"/>
    <property type="evidence" value="ECO:0007669"/>
    <property type="project" value="UniProtKB-UniRule"/>
</dbReference>
<dbReference type="Gene3D" id="3.30.70.1250">
    <property type="entry name" value="Phosphopentomutase"/>
    <property type="match status" value="1"/>
</dbReference>
<evidence type="ECO:0000313" key="9">
    <source>
        <dbReference type="Proteomes" id="UP000824116"/>
    </source>
</evidence>
<dbReference type="Pfam" id="PF01676">
    <property type="entry name" value="Metalloenzyme"/>
    <property type="match status" value="1"/>
</dbReference>
<dbReference type="PANTHER" id="PTHR21110">
    <property type="entry name" value="PHOSPHOPENTOMUTASE"/>
    <property type="match status" value="1"/>
</dbReference>
<comment type="pathway">
    <text evidence="5">Carbohydrate degradation; 2-deoxy-D-ribose 1-phosphate degradation; D-glyceraldehyde 3-phosphate and acetaldehyde from 2-deoxy-alpha-D-ribose 1-phosphate: step 1/2.</text>
</comment>
<feature type="binding site" evidence="5">
    <location>
        <position position="287"/>
    </location>
    <ligand>
        <name>Mn(2+)</name>
        <dbReference type="ChEBI" id="CHEBI:29035"/>
        <label>2</label>
    </ligand>
</feature>
<comment type="function">
    <text evidence="5">Isomerase that catalyzes the conversion of deoxy-ribose 1-phosphate (dRib-1-P) and ribose 1-phosphate (Rib-1-P) to deoxy-ribose 5-phosphate (dRib-5-P) and ribose 5-phosphate (Rib-5-P), respectively.</text>
</comment>
<dbReference type="GO" id="GO:0009117">
    <property type="term" value="P:nucleotide metabolic process"/>
    <property type="evidence" value="ECO:0007669"/>
    <property type="project" value="UniProtKB-UniRule"/>
</dbReference>
<comment type="cofactor">
    <cofactor evidence="5">
        <name>Mn(2+)</name>
        <dbReference type="ChEBI" id="CHEBI:29035"/>
    </cofactor>
    <text evidence="5">Binds 2 manganese ions.</text>
</comment>
<keyword evidence="3 5" id="KW-0464">Manganese</keyword>
<feature type="binding site" evidence="5">
    <location>
        <position position="282"/>
    </location>
    <ligand>
        <name>Mn(2+)</name>
        <dbReference type="ChEBI" id="CHEBI:29035"/>
        <label>2</label>
    </ligand>
</feature>
<evidence type="ECO:0000256" key="2">
    <source>
        <dbReference type="ARBA" id="ARBA00022723"/>
    </source>
</evidence>
<dbReference type="AlphaFoldDB" id="A0A9D2G7I4"/>
<reference evidence="8" key="2">
    <citation type="submission" date="2021-04" db="EMBL/GenBank/DDBJ databases">
        <authorList>
            <person name="Gilroy R."/>
        </authorList>
    </citation>
    <scope>NUCLEOTIDE SEQUENCE</scope>
    <source>
        <strain evidence="8">CHK196-3914</strain>
    </source>
</reference>
<dbReference type="EMBL" id="DXAY01000114">
    <property type="protein sequence ID" value="HIZ74554.1"/>
    <property type="molecule type" value="Genomic_DNA"/>
</dbReference>
<evidence type="ECO:0000256" key="6">
    <source>
        <dbReference type="NCBIfam" id="TIGR01696"/>
    </source>
</evidence>
<dbReference type="GO" id="GO:0043094">
    <property type="term" value="P:metabolic compound salvage"/>
    <property type="evidence" value="ECO:0007669"/>
    <property type="project" value="UniProtKB-UniRule"/>
</dbReference>
<keyword evidence="2 5" id="KW-0479">Metal-binding</keyword>
<evidence type="ECO:0000256" key="1">
    <source>
        <dbReference type="ARBA" id="ARBA00010373"/>
    </source>
</evidence>
<keyword evidence="5" id="KW-0963">Cytoplasm</keyword>
<comment type="similarity">
    <text evidence="1 5">Belongs to the phosphopentomutase family.</text>
</comment>
<proteinExistence type="inferred from homology"/>
<dbReference type="EC" id="5.4.2.7" evidence="5 6"/>
<dbReference type="GO" id="GO:0006018">
    <property type="term" value="P:2-deoxyribose 1-phosphate catabolic process"/>
    <property type="evidence" value="ECO:0007669"/>
    <property type="project" value="UniProtKB-UniRule"/>
</dbReference>
<dbReference type="GO" id="GO:0030145">
    <property type="term" value="F:manganese ion binding"/>
    <property type="evidence" value="ECO:0007669"/>
    <property type="project" value="UniProtKB-UniRule"/>
</dbReference>
<evidence type="ECO:0000256" key="3">
    <source>
        <dbReference type="ARBA" id="ARBA00023211"/>
    </source>
</evidence>
<protein>
    <recommendedName>
        <fullName evidence="5 6">Phosphopentomutase</fullName>
        <ecNumber evidence="5 6">5.4.2.7</ecNumber>
    </recommendedName>
    <alternativeName>
        <fullName evidence="5">Phosphodeoxyribomutase</fullName>
    </alternativeName>
</protein>
<dbReference type="InterPro" id="IPR024052">
    <property type="entry name" value="Phosphopentomutase_DeoB_cap_sf"/>
</dbReference>
<organism evidence="8 9">
    <name type="scientific">Candidatus Mediterraneibacter stercoravium</name>
    <dbReference type="NCBI Taxonomy" id="2838685"/>
    <lineage>
        <taxon>Bacteria</taxon>
        <taxon>Bacillati</taxon>
        <taxon>Bacillota</taxon>
        <taxon>Clostridia</taxon>
        <taxon>Lachnospirales</taxon>
        <taxon>Lachnospiraceae</taxon>
        <taxon>Mediterraneibacter</taxon>
    </lineage>
</organism>
<dbReference type="GO" id="GO:0008973">
    <property type="term" value="F:phosphopentomutase activity"/>
    <property type="evidence" value="ECO:0007669"/>
    <property type="project" value="UniProtKB-UniRule"/>
</dbReference>
<feature type="binding site" evidence="5">
    <location>
        <position position="335"/>
    </location>
    <ligand>
        <name>Mn(2+)</name>
        <dbReference type="ChEBI" id="CHEBI:29035"/>
        <label>2</label>
    </ligand>
</feature>
<dbReference type="CDD" id="cd16009">
    <property type="entry name" value="PPM"/>
    <property type="match status" value="1"/>
</dbReference>
<keyword evidence="4 5" id="KW-0413">Isomerase</keyword>
<feature type="binding site" evidence="5">
    <location>
        <position position="11"/>
    </location>
    <ligand>
        <name>Mn(2+)</name>
        <dbReference type="ChEBI" id="CHEBI:29035"/>
        <label>1</label>
    </ligand>
</feature>